<accession>A0ABW0KJY6</accession>
<protein>
    <submittedName>
        <fullName evidence="1">Uncharacterized protein</fullName>
    </submittedName>
</protein>
<sequence length="161" mass="18641">MTEKSLQHEQKIASETLAERIVSIKELHGGELERYEIAKDQETGEHYLHYAYLHRDFTNTGEPESFHYLLPVDSDDVLGLVFGEQPFDYPANWNKPFLRNGPEGFYIWFDPAPEIGQQEDEQVAADLLQKLRAFREQGNVDAASVRKLLEELDETRNKDES</sequence>
<proteinExistence type="predicted"/>
<evidence type="ECO:0000313" key="1">
    <source>
        <dbReference type="EMBL" id="MFC5453051.1"/>
    </source>
</evidence>
<dbReference type="RefSeq" id="WP_270879304.1">
    <property type="nucleotide sequence ID" value="NZ_JAQFVF010000023.1"/>
</dbReference>
<dbReference type="Proteomes" id="UP001596044">
    <property type="component" value="Unassembled WGS sequence"/>
</dbReference>
<evidence type="ECO:0000313" key="2">
    <source>
        <dbReference type="Proteomes" id="UP001596044"/>
    </source>
</evidence>
<comment type="caution">
    <text evidence="1">The sequence shown here is derived from an EMBL/GenBank/DDBJ whole genome shotgun (WGS) entry which is preliminary data.</text>
</comment>
<name>A0ABW0KJY6_9BACL</name>
<gene>
    <name evidence="1" type="ORF">ACFPOG_33085</name>
</gene>
<reference evidence="2" key="1">
    <citation type="journal article" date="2019" name="Int. J. Syst. Evol. Microbiol.">
        <title>The Global Catalogue of Microorganisms (GCM) 10K type strain sequencing project: providing services to taxonomists for standard genome sequencing and annotation.</title>
        <authorList>
            <consortium name="The Broad Institute Genomics Platform"/>
            <consortium name="The Broad Institute Genome Sequencing Center for Infectious Disease"/>
            <person name="Wu L."/>
            <person name="Ma J."/>
        </authorList>
    </citation>
    <scope>NUCLEOTIDE SEQUENCE [LARGE SCALE GENOMIC DNA]</scope>
    <source>
        <strain evidence="2">KACC 11904</strain>
    </source>
</reference>
<dbReference type="EMBL" id="JBHSMJ010000065">
    <property type="protein sequence ID" value="MFC5453051.1"/>
    <property type="molecule type" value="Genomic_DNA"/>
</dbReference>
<organism evidence="1 2">
    <name type="scientific">Paenibacillus aestuarii</name>
    <dbReference type="NCBI Taxonomy" id="516965"/>
    <lineage>
        <taxon>Bacteria</taxon>
        <taxon>Bacillati</taxon>
        <taxon>Bacillota</taxon>
        <taxon>Bacilli</taxon>
        <taxon>Bacillales</taxon>
        <taxon>Paenibacillaceae</taxon>
        <taxon>Paenibacillus</taxon>
    </lineage>
</organism>
<keyword evidence="2" id="KW-1185">Reference proteome</keyword>